<dbReference type="EMBL" id="MDHN01000015">
    <property type="protein sequence ID" value="OFC71312.1"/>
    <property type="molecule type" value="Genomic_DNA"/>
</dbReference>
<protein>
    <recommendedName>
        <fullName evidence="4">Pectinesterase</fullName>
        <ecNumber evidence="4">3.1.1.11</ecNumber>
    </recommendedName>
</protein>
<evidence type="ECO:0000256" key="4">
    <source>
        <dbReference type="RuleBase" id="RU000589"/>
    </source>
</evidence>
<dbReference type="InterPro" id="IPR033131">
    <property type="entry name" value="Pectinesterase_Asp_AS"/>
</dbReference>
<comment type="catalytic activity">
    <reaction evidence="4">
        <text>[(1-&gt;4)-alpha-D-galacturonosyl methyl ester](n) + n H2O = [(1-&gt;4)-alpha-D-galacturonosyl](n) + n methanol + n H(+)</text>
        <dbReference type="Rhea" id="RHEA:22380"/>
        <dbReference type="Rhea" id="RHEA-COMP:14570"/>
        <dbReference type="Rhea" id="RHEA-COMP:14573"/>
        <dbReference type="ChEBI" id="CHEBI:15377"/>
        <dbReference type="ChEBI" id="CHEBI:15378"/>
        <dbReference type="ChEBI" id="CHEBI:17790"/>
        <dbReference type="ChEBI" id="CHEBI:140522"/>
        <dbReference type="ChEBI" id="CHEBI:140523"/>
        <dbReference type="EC" id="3.1.1.11"/>
    </reaction>
</comment>
<dbReference type="GO" id="GO:0045490">
    <property type="term" value="P:pectin catabolic process"/>
    <property type="evidence" value="ECO:0007669"/>
    <property type="project" value="UniProtKB-UniRule"/>
</dbReference>
<gene>
    <name evidence="6" type="ORF">BFC18_09165</name>
</gene>
<dbReference type="Gene3D" id="2.160.20.10">
    <property type="entry name" value="Single-stranded right-handed beta-helix, Pectin lyase-like"/>
    <property type="match status" value="1"/>
</dbReference>
<dbReference type="InterPro" id="IPR018040">
    <property type="entry name" value="Pectinesterase_Tyr_AS"/>
</dbReference>
<dbReference type="SUPFAM" id="SSF51126">
    <property type="entry name" value="Pectin lyase-like"/>
    <property type="match status" value="1"/>
</dbReference>
<dbReference type="PROSITE" id="PS00503">
    <property type="entry name" value="PECTINESTERASE_2"/>
    <property type="match status" value="1"/>
</dbReference>
<comment type="pathway">
    <text evidence="4">Glycan metabolism; pectin degradation; 2-dehydro-3-deoxy-D-gluconate from pectin: step 1/5.</text>
</comment>
<feature type="active site" evidence="3">
    <location>
        <position position="177"/>
    </location>
</feature>
<feature type="signal peptide" evidence="4">
    <location>
        <begin position="1"/>
        <end position="17"/>
    </location>
</feature>
<feature type="domain" description="Pectinesterase catalytic" evidence="5">
    <location>
        <begin position="24"/>
        <end position="310"/>
    </location>
</feature>
<dbReference type="InterPro" id="IPR012334">
    <property type="entry name" value="Pectin_lyas_fold"/>
</dbReference>
<organism evidence="6 7">
    <name type="scientific">Alteromonas confluentis</name>
    <dbReference type="NCBI Taxonomy" id="1656094"/>
    <lineage>
        <taxon>Bacteria</taxon>
        <taxon>Pseudomonadati</taxon>
        <taxon>Pseudomonadota</taxon>
        <taxon>Gammaproteobacteria</taxon>
        <taxon>Alteromonadales</taxon>
        <taxon>Alteromonadaceae</taxon>
        <taxon>Alteromonas/Salinimonas group</taxon>
        <taxon>Alteromonas</taxon>
    </lineage>
</organism>
<dbReference type="OrthoDB" id="191551at2"/>
<reference evidence="6 7" key="1">
    <citation type="submission" date="2016-08" db="EMBL/GenBank/DDBJ databases">
        <authorList>
            <person name="Seilhamer J.J."/>
        </authorList>
    </citation>
    <scope>NUCLEOTIDE SEQUENCE [LARGE SCALE GENOMIC DNA]</scope>
    <source>
        <strain evidence="6 7">KCTC 42603</strain>
    </source>
</reference>
<evidence type="ECO:0000259" key="5">
    <source>
        <dbReference type="Pfam" id="PF01095"/>
    </source>
</evidence>
<dbReference type="STRING" id="1656094.BFC18_09165"/>
<dbReference type="InterPro" id="IPR000070">
    <property type="entry name" value="Pectinesterase_cat"/>
</dbReference>
<evidence type="ECO:0000313" key="7">
    <source>
        <dbReference type="Proteomes" id="UP000175691"/>
    </source>
</evidence>
<dbReference type="GO" id="GO:0030599">
    <property type="term" value="F:pectinesterase activity"/>
    <property type="evidence" value="ECO:0007669"/>
    <property type="project" value="UniProtKB-UniRule"/>
</dbReference>
<evidence type="ECO:0000256" key="2">
    <source>
        <dbReference type="ARBA" id="ARBA00023085"/>
    </source>
</evidence>
<keyword evidence="2 4" id="KW-0063">Aspartyl esterase</keyword>
<sequence length="317" mass="35318">MRLVYLLFMLFSFSTVAQNYETRLVVAKDGSGDFTSIQDAIHATKAFPWTDIVLFIKNGTYKEKVNVYAWNTRLKMIGESREHTIITFDDHFDKLGLGRNSTFHTYTLRVAGNDFSAENLTIRNTAGPVGQAVALHVEADKAAFFNVSIEGYQDTLYVAGEGHRTYFENCLVTGSVDFIFGEGTALFENCEIRSLLSNTYVTAASTPLNQSYGLVFHNSRFTAPDDVVNVYLGRPWRQFAATTIINSTLDGHIHSAGWHNWGDASKEATSRYAVSGNKGAGAMSPKRVSWQHTLEPEQAAKYTQANILRGWNPKKAI</sequence>
<name>A0A1E7ZCX9_9ALTE</name>
<keyword evidence="1 4" id="KW-0378">Hydrolase</keyword>
<accession>A0A1E7ZCX9</accession>
<dbReference type="UniPathway" id="UPA00545">
    <property type="reaction ID" value="UER00823"/>
</dbReference>
<dbReference type="Pfam" id="PF01095">
    <property type="entry name" value="Pectinesterase"/>
    <property type="match status" value="1"/>
</dbReference>
<keyword evidence="4" id="KW-0732">Signal</keyword>
<dbReference type="InterPro" id="IPR011050">
    <property type="entry name" value="Pectin_lyase_fold/virulence"/>
</dbReference>
<proteinExistence type="predicted"/>
<feature type="chain" id="PRO_5009028645" description="Pectinesterase" evidence="4">
    <location>
        <begin position="18"/>
        <end position="317"/>
    </location>
</feature>
<keyword evidence="7" id="KW-1185">Reference proteome</keyword>
<evidence type="ECO:0000256" key="1">
    <source>
        <dbReference type="ARBA" id="ARBA00022801"/>
    </source>
</evidence>
<dbReference type="RefSeq" id="WP_070124982.1">
    <property type="nucleotide sequence ID" value="NZ_MDHN01000015.1"/>
</dbReference>
<dbReference type="PROSITE" id="PS00800">
    <property type="entry name" value="PECTINESTERASE_1"/>
    <property type="match status" value="1"/>
</dbReference>
<dbReference type="PANTHER" id="PTHR31707">
    <property type="entry name" value="PECTINESTERASE"/>
    <property type="match status" value="1"/>
</dbReference>
<evidence type="ECO:0000256" key="3">
    <source>
        <dbReference type="PROSITE-ProRule" id="PRU10040"/>
    </source>
</evidence>
<dbReference type="AlphaFoldDB" id="A0A1E7ZCX9"/>
<dbReference type="Proteomes" id="UP000175691">
    <property type="component" value="Unassembled WGS sequence"/>
</dbReference>
<dbReference type="GO" id="GO:0042545">
    <property type="term" value="P:cell wall modification"/>
    <property type="evidence" value="ECO:0007669"/>
    <property type="project" value="UniProtKB-UniRule"/>
</dbReference>
<comment type="caution">
    <text evidence="6">The sequence shown here is derived from an EMBL/GenBank/DDBJ whole genome shotgun (WGS) entry which is preliminary data.</text>
</comment>
<evidence type="ECO:0000313" key="6">
    <source>
        <dbReference type="EMBL" id="OFC71312.1"/>
    </source>
</evidence>
<dbReference type="EC" id="3.1.1.11" evidence="4"/>